<accession>A0A7X6FNL5</accession>
<protein>
    <submittedName>
        <fullName evidence="1">Uncharacterized protein</fullName>
    </submittedName>
</protein>
<dbReference type="Gene3D" id="3.30.70.370">
    <property type="match status" value="1"/>
</dbReference>
<dbReference type="EMBL" id="JAAXZB010000001">
    <property type="protein sequence ID" value="NKW09125.1"/>
    <property type="molecule type" value="Genomic_DNA"/>
</dbReference>
<organism evidence="1 2">
    <name type="scientific">Brucella tritici</name>
    <dbReference type="NCBI Taxonomy" id="94626"/>
    <lineage>
        <taxon>Bacteria</taxon>
        <taxon>Pseudomonadati</taxon>
        <taxon>Pseudomonadota</taxon>
        <taxon>Alphaproteobacteria</taxon>
        <taxon>Hyphomicrobiales</taxon>
        <taxon>Brucellaceae</taxon>
        <taxon>Brucella/Ochrobactrum group</taxon>
        <taxon>Brucella</taxon>
    </lineage>
</organism>
<evidence type="ECO:0000313" key="2">
    <source>
        <dbReference type="Proteomes" id="UP000558475"/>
    </source>
</evidence>
<dbReference type="SUPFAM" id="SSF56672">
    <property type="entry name" value="DNA/RNA polymerases"/>
    <property type="match status" value="1"/>
</dbReference>
<gene>
    <name evidence="1" type="ORF">HGG76_02450</name>
</gene>
<sequence>MIRKPHASVNQLLQGGGAIVCKDWGIETDALLRECYALTRDVDYGQMAWVHDEYQYEHREEGFGQIIQEASARAISITAEKFDFRENSQQTERPALTGTTVTKGRSRIVPAGGYFGPMPMEVWDVLDKCWFDPPSISSNYARERAPFIALASSLGWITIIAPDGLTLSRSWHVTYHGLSAYQNKEKLECS</sequence>
<proteinExistence type="predicted"/>
<reference evidence="1 2" key="1">
    <citation type="submission" date="2020-04" db="EMBL/GenBank/DDBJ databases">
        <title>Whole genome sequencing of clinical and environmental type strains of Ochrobactrum.</title>
        <authorList>
            <person name="Dharne M."/>
        </authorList>
    </citation>
    <scope>NUCLEOTIDE SEQUENCE [LARGE SCALE GENOMIC DNA]</scope>
    <source>
        <strain evidence="1 2">DSM 13340</strain>
    </source>
</reference>
<comment type="caution">
    <text evidence="1">The sequence shown here is derived from an EMBL/GenBank/DDBJ whole genome shotgun (WGS) entry which is preliminary data.</text>
</comment>
<name>A0A7X6FNL5_9HYPH</name>
<evidence type="ECO:0000313" key="1">
    <source>
        <dbReference type="EMBL" id="NKW09125.1"/>
    </source>
</evidence>
<dbReference type="Proteomes" id="UP000558475">
    <property type="component" value="Unassembled WGS sequence"/>
</dbReference>
<dbReference type="AlphaFoldDB" id="A0A7X6FNL5"/>
<dbReference type="InterPro" id="IPR043502">
    <property type="entry name" value="DNA/RNA_pol_sf"/>
</dbReference>